<feature type="transmembrane region" description="Helical" evidence="5">
    <location>
        <begin position="6"/>
        <end position="39"/>
    </location>
</feature>
<organism evidence="6 7">
    <name type="scientific">Alteriqipengyuania lutimaris</name>
    <dbReference type="NCBI Taxonomy" id="1538146"/>
    <lineage>
        <taxon>Bacteria</taxon>
        <taxon>Pseudomonadati</taxon>
        <taxon>Pseudomonadota</taxon>
        <taxon>Alphaproteobacteria</taxon>
        <taxon>Sphingomonadales</taxon>
        <taxon>Erythrobacteraceae</taxon>
        <taxon>Alteriqipengyuania</taxon>
    </lineage>
</organism>
<feature type="transmembrane region" description="Helical" evidence="5">
    <location>
        <begin position="103"/>
        <end position="121"/>
    </location>
</feature>
<name>A0A395LN71_9SPHN</name>
<sequence length="260" mass="25647">MDAAHVLIALLSGGVIGFVLGLVGGGGSILAVPLLVYAVGMKSPHMAIGTAAVAVALNALVGLVGHARSGNVRWQCALSFALAGSAGAALGAEAGKAVDGESLLGLFGGLMVVVALLMLRGRSAAENPLVRMTRENAKSMLSRILPIGFGTGLLAGFFGIGGGFLIVPGLVFATAMPLSLAIGSSLVAVSAFGITTAGSYALSGMVDWTLVAWLVAGGIGGSVLGRGAGAKLATHKRALEIGFAVLVAAVGVWVIVKSFG</sequence>
<dbReference type="EMBL" id="QRBB01000001">
    <property type="protein sequence ID" value="RDS78506.1"/>
    <property type="molecule type" value="Genomic_DNA"/>
</dbReference>
<dbReference type="AlphaFoldDB" id="A0A395LN71"/>
<comment type="subcellular location">
    <subcellularLocation>
        <location evidence="5">Cell membrane</location>
        <topology evidence="5">Multi-pass membrane protein</topology>
    </subcellularLocation>
    <subcellularLocation>
        <location evidence="1">Membrane</location>
        <topology evidence="1">Multi-pass membrane protein</topology>
    </subcellularLocation>
</comment>
<proteinExistence type="inferred from homology"/>
<feature type="transmembrane region" description="Helical" evidence="5">
    <location>
        <begin position="208"/>
        <end position="226"/>
    </location>
</feature>
<evidence type="ECO:0000313" key="7">
    <source>
        <dbReference type="Proteomes" id="UP000254101"/>
    </source>
</evidence>
<feature type="transmembrane region" description="Helical" evidence="5">
    <location>
        <begin position="178"/>
        <end position="202"/>
    </location>
</feature>
<evidence type="ECO:0000313" key="6">
    <source>
        <dbReference type="EMBL" id="RDS78506.1"/>
    </source>
</evidence>
<protein>
    <recommendedName>
        <fullName evidence="5">Probable membrane transporter protein</fullName>
    </recommendedName>
</protein>
<dbReference type="InterPro" id="IPR051598">
    <property type="entry name" value="TSUP/Inactive_protease-like"/>
</dbReference>
<comment type="caution">
    <text evidence="6">The sequence shown here is derived from an EMBL/GenBank/DDBJ whole genome shotgun (WGS) entry which is preliminary data.</text>
</comment>
<dbReference type="InterPro" id="IPR002781">
    <property type="entry name" value="TM_pro_TauE-like"/>
</dbReference>
<keyword evidence="4 5" id="KW-0472">Membrane</keyword>
<feature type="transmembrane region" description="Helical" evidence="5">
    <location>
        <begin position="72"/>
        <end position="91"/>
    </location>
</feature>
<dbReference type="GO" id="GO:0005886">
    <property type="term" value="C:plasma membrane"/>
    <property type="evidence" value="ECO:0007669"/>
    <property type="project" value="UniProtKB-SubCell"/>
</dbReference>
<evidence type="ECO:0000256" key="2">
    <source>
        <dbReference type="ARBA" id="ARBA00022692"/>
    </source>
</evidence>
<keyword evidence="7" id="KW-1185">Reference proteome</keyword>
<evidence type="ECO:0000256" key="4">
    <source>
        <dbReference type="ARBA" id="ARBA00023136"/>
    </source>
</evidence>
<keyword evidence="5" id="KW-1003">Cell membrane</keyword>
<evidence type="ECO:0000256" key="3">
    <source>
        <dbReference type="ARBA" id="ARBA00022989"/>
    </source>
</evidence>
<dbReference type="PANTHER" id="PTHR43701">
    <property type="entry name" value="MEMBRANE TRANSPORTER PROTEIN MJ0441-RELATED"/>
    <property type="match status" value="1"/>
</dbReference>
<dbReference type="PANTHER" id="PTHR43701:SF2">
    <property type="entry name" value="MEMBRANE TRANSPORTER PROTEIN YJNA-RELATED"/>
    <property type="match status" value="1"/>
</dbReference>
<keyword evidence="3 5" id="KW-1133">Transmembrane helix</keyword>
<keyword evidence="2 5" id="KW-0812">Transmembrane</keyword>
<feature type="transmembrane region" description="Helical" evidence="5">
    <location>
        <begin position="46"/>
        <end position="66"/>
    </location>
</feature>
<dbReference type="Proteomes" id="UP000254101">
    <property type="component" value="Unassembled WGS sequence"/>
</dbReference>
<accession>A0A395LN71</accession>
<feature type="transmembrane region" description="Helical" evidence="5">
    <location>
        <begin position="141"/>
        <end position="166"/>
    </location>
</feature>
<comment type="similarity">
    <text evidence="5">Belongs to the 4-toluene sulfonate uptake permease (TSUP) (TC 2.A.102) family.</text>
</comment>
<dbReference type="Pfam" id="PF01925">
    <property type="entry name" value="TauE"/>
    <property type="match status" value="1"/>
</dbReference>
<evidence type="ECO:0000256" key="1">
    <source>
        <dbReference type="ARBA" id="ARBA00004141"/>
    </source>
</evidence>
<gene>
    <name evidence="6" type="ORF">DL238_02390</name>
</gene>
<evidence type="ECO:0000256" key="5">
    <source>
        <dbReference type="RuleBase" id="RU363041"/>
    </source>
</evidence>
<dbReference type="OrthoDB" id="9151526at2"/>
<dbReference type="RefSeq" id="WP_115492727.1">
    <property type="nucleotide sequence ID" value="NZ_JACHWW010000001.1"/>
</dbReference>
<feature type="transmembrane region" description="Helical" evidence="5">
    <location>
        <begin position="238"/>
        <end position="256"/>
    </location>
</feature>
<reference evidence="6 7" key="1">
    <citation type="submission" date="2018-07" db="EMBL/GenBank/DDBJ databases">
        <title>Erythrobacter nanhaiensis sp. nov., a novel member of the genus Erythrobacter isolated from the South China Sea.</title>
        <authorList>
            <person name="Chen X."/>
            <person name="Liu J."/>
        </authorList>
    </citation>
    <scope>NUCLEOTIDE SEQUENCE [LARGE SCALE GENOMIC DNA]</scope>
    <source>
        <strain evidence="6 7">S-5</strain>
    </source>
</reference>